<keyword evidence="8 10" id="KW-1133">Transmembrane helix</keyword>
<evidence type="ECO:0000256" key="10">
    <source>
        <dbReference type="RuleBase" id="RU362081"/>
    </source>
</evidence>
<dbReference type="NCBIfam" id="TIGR01494">
    <property type="entry name" value="ATPase_P-type"/>
    <property type="match status" value="2"/>
</dbReference>
<comment type="subcellular location">
    <subcellularLocation>
        <location evidence="10">Cell membrane</location>
    </subcellularLocation>
    <subcellularLocation>
        <location evidence="1">Endomembrane system</location>
        <topology evidence="1">Multi-pass membrane protein</topology>
    </subcellularLocation>
</comment>
<dbReference type="Pfam" id="PF00702">
    <property type="entry name" value="Hydrolase"/>
    <property type="match status" value="1"/>
</dbReference>
<evidence type="ECO:0000256" key="3">
    <source>
        <dbReference type="ARBA" id="ARBA00022692"/>
    </source>
</evidence>
<feature type="transmembrane region" description="Helical" evidence="10">
    <location>
        <begin position="580"/>
        <end position="603"/>
    </location>
</feature>
<dbReference type="InterPro" id="IPR059000">
    <property type="entry name" value="ATPase_P-type_domA"/>
</dbReference>
<dbReference type="SFLD" id="SFLDF00027">
    <property type="entry name" value="p-type_atpase"/>
    <property type="match status" value="1"/>
</dbReference>
<dbReference type="SFLD" id="SFLDG00002">
    <property type="entry name" value="C1.7:_P-type_atpase_like"/>
    <property type="match status" value="1"/>
</dbReference>
<dbReference type="PROSITE" id="PS01229">
    <property type="entry name" value="COF_2"/>
    <property type="match status" value="1"/>
</dbReference>
<feature type="transmembrane region" description="Helical" evidence="10">
    <location>
        <begin position="399"/>
        <end position="418"/>
    </location>
</feature>
<dbReference type="PANTHER" id="PTHR43520:SF8">
    <property type="entry name" value="P-TYPE CU(+) TRANSPORTER"/>
    <property type="match status" value="1"/>
</dbReference>
<dbReference type="InterPro" id="IPR036412">
    <property type="entry name" value="HAD-like_sf"/>
</dbReference>
<dbReference type="CDD" id="cd02094">
    <property type="entry name" value="P-type_ATPase_Cu-like"/>
    <property type="match status" value="1"/>
</dbReference>
<dbReference type="PROSITE" id="PS50846">
    <property type="entry name" value="HMA_2"/>
    <property type="match status" value="1"/>
</dbReference>
<dbReference type="PRINTS" id="PR00119">
    <property type="entry name" value="CATATPASE"/>
</dbReference>
<dbReference type="SFLD" id="SFLDS00003">
    <property type="entry name" value="Haloacid_Dehalogenase"/>
    <property type="match status" value="1"/>
</dbReference>
<dbReference type="Gene3D" id="2.70.150.10">
    <property type="entry name" value="Calcium-transporting ATPase, cytoplasmic transduction domain A"/>
    <property type="match status" value="1"/>
</dbReference>
<keyword evidence="13" id="KW-1185">Reference proteome</keyword>
<dbReference type="Gene3D" id="3.40.50.1000">
    <property type="entry name" value="HAD superfamily/HAD-like"/>
    <property type="match status" value="1"/>
</dbReference>
<dbReference type="InterPro" id="IPR017969">
    <property type="entry name" value="Heavy-metal-associated_CS"/>
</dbReference>
<feature type="transmembrane region" description="Helical" evidence="10">
    <location>
        <begin position="333"/>
        <end position="350"/>
    </location>
</feature>
<dbReference type="Pfam" id="PF00122">
    <property type="entry name" value="E1-E2_ATPase"/>
    <property type="match status" value="1"/>
</dbReference>
<gene>
    <name evidence="12" type="ORF">ACFFIT_00990</name>
</gene>
<dbReference type="PROSITE" id="PS00154">
    <property type="entry name" value="ATPASE_E1_E2"/>
    <property type="match status" value="1"/>
</dbReference>
<keyword evidence="10" id="KW-1003">Cell membrane</keyword>
<feature type="transmembrane region" description="Helical" evidence="10">
    <location>
        <begin position="302"/>
        <end position="321"/>
    </location>
</feature>
<keyword evidence="5 10" id="KW-0547">Nucleotide-binding</keyword>
<dbReference type="InterPro" id="IPR006121">
    <property type="entry name" value="HMA_dom"/>
</dbReference>
<evidence type="ECO:0000256" key="8">
    <source>
        <dbReference type="ARBA" id="ARBA00022989"/>
    </source>
</evidence>
<evidence type="ECO:0000256" key="7">
    <source>
        <dbReference type="ARBA" id="ARBA00022967"/>
    </source>
</evidence>
<dbReference type="InterPro" id="IPR001757">
    <property type="entry name" value="P_typ_ATPase"/>
</dbReference>
<keyword evidence="3 10" id="KW-0812">Transmembrane</keyword>
<evidence type="ECO:0000256" key="2">
    <source>
        <dbReference type="ARBA" id="ARBA00006024"/>
    </source>
</evidence>
<evidence type="ECO:0000259" key="11">
    <source>
        <dbReference type="PROSITE" id="PS50846"/>
    </source>
</evidence>
<comment type="similarity">
    <text evidence="2 10">Belongs to the cation transport ATPase (P-type) (TC 3.A.3) family. Type IB subfamily.</text>
</comment>
<feature type="transmembrane region" description="Helical" evidence="10">
    <location>
        <begin position="917"/>
        <end position="936"/>
    </location>
</feature>
<keyword evidence="6 10" id="KW-0067">ATP-binding</keyword>
<evidence type="ECO:0000256" key="9">
    <source>
        <dbReference type="ARBA" id="ARBA00023136"/>
    </source>
</evidence>
<dbReference type="EMBL" id="JBHLXE010000013">
    <property type="protein sequence ID" value="MFC0178690.1"/>
    <property type="molecule type" value="Genomic_DNA"/>
</dbReference>
<dbReference type="Gene3D" id="3.30.70.100">
    <property type="match status" value="1"/>
</dbReference>
<keyword evidence="4 10" id="KW-0479">Metal-binding</keyword>
<dbReference type="PROSITE" id="PS01047">
    <property type="entry name" value="HMA_1"/>
    <property type="match status" value="1"/>
</dbReference>
<dbReference type="NCBIfam" id="TIGR01525">
    <property type="entry name" value="ATPase-IB_hvy"/>
    <property type="match status" value="1"/>
</dbReference>
<dbReference type="PANTHER" id="PTHR43520">
    <property type="entry name" value="ATP7, ISOFORM B"/>
    <property type="match status" value="1"/>
</dbReference>
<dbReference type="RefSeq" id="WP_385875554.1">
    <property type="nucleotide sequence ID" value="NZ_JBHLXE010000013.1"/>
</dbReference>
<evidence type="ECO:0000256" key="1">
    <source>
        <dbReference type="ARBA" id="ARBA00004127"/>
    </source>
</evidence>
<dbReference type="SUPFAM" id="SSF56784">
    <property type="entry name" value="HAD-like"/>
    <property type="match status" value="1"/>
</dbReference>
<feature type="transmembrane region" description="Helical" evidence="10">
    <location>
        <begin position="371"/>
        <end position="393"/>
    </location>
</feature>
<keyword evidence="7" id="KW-1278">Translocase</keyword>
<dbReference type="PRINTS" id="PR00943">
    <property type="entry name" value="CUATPASE"/>
</dbReference>
<dbReference type="InterPro" id="IPR008250">
    <property type="entry name" value="ATPase_P-typ_transduc_dom_A_sf"/>
</dbReference>
<evidence type="ECO:0000256" key="4">
    <source>
        <dbReference type="ARBA" id="ARBA00022723"/>
    </source>
</evidence>
<dbReference type="InterPro" id="IPR023298">
    <property type="entry name" value="ATPase_P-typ_TM_dom_sf"/>
</dbReference>
<comment type="caution">
    <text evidence="12">The sequence shown here is derived from an EMBL/GenBank/DDBJ whole genome shotgun (WGS) entry which is preliminary data.</text>
</comment>
<accession>A0ABV6C9B4</accession>
<dbReference type="InterPro" id="IPR044492">
    <property type="entry name" value="P_typ_ATPase_HD_dom"/>
</dbReference>
<protein>
    <submittedName>
        <fullName evidence="12">Heavy metal translocating P-type ATPase</fullName>
    </submittedName>
</protein>
<reference evidence="12 13" key="1">
    <citation type="submission" date="2024-09" db="EMBL/GenBank/DDBJ databases">
        <authorList>
            <person name="Sun Q."/>
            <person name="Mori K."/>
        </authorList>
    </citation>
    <scope>NUCLEOTIDE SEQUENCE [LARGE SCALE GENOMIC DNA]</scope>
    <source>
        <strain evidence="12 13">CCM 8545</strain>
    </source>
</reference>
<proteinExistence type="inferred from homology"/>
<dbReference type="InterPro" id="IPR036163">
    <property type="entry name" value="HMA_dom_sf"/>
</dbReference>
<feature type="transmembrane region" description="Helical" evidence="10">
    <location>
        <begin position="552"/>
        <end position="574"/>
    </location>
</feature>
<evidence type="ECO:0000256" key="5">
    <source>
        <dbReference type="ARBA" id="ARBA00022741"/>
    </source>
</evidence>
<organism evidence="12 13">
    <name type="scientific">Thorsellia kenyensis</name>
    <dbReference type="NCBI Taxonomy" id="1549888"/>
    <lineage>
        <taxon>Bacteria</taxon>
        <taxon>Pseudomonadati</taxon>
        <taxon>Pseudomonadota</taxon>
        <taxon>Gammaproteobacteria</taxon>
        <taxon>Enterobacterales</taxon>
        <taxon>Thorselliaceae</taxon>
        <taxon>Thorsellia</taxon>
    </lineage>
</organism>
<dbReference type="InterPro" id="IPR027256">
    <property type="entry name" value="P-typ_ATPase_IB"/>
</dbReference>
<evidence type="ECO:0000313" key="13">
    <source>
        <dbReference type="Proteomes" id="UP001589758"/>
    </source>
</evidence>
<evidence type="ECO:0000313" key="12">
    <source>
        <dbReference type="EMBL" id="MFC0178690.1"/>
    </source>
</evidence>
<dbReference type="CDD" id="cd00371">
    <property type="entry name" value="HMA"/>
    <property type="match status" value="1"/>
</dbReference>
<dbReference type="Pfam" id="PF00403">
    <property type="entry name" value="HMA"/>
    <property type="match status" value="1"/>
</dbReference>
<dbReference type="InterPro" id="IPR023214">
    <property type="entry name" value="HAD_sf"/>
</dbReference>
<evidence type="ECO:0000256" key="6">
    <source>
        <dbReference type="ARBA" id="ARBA00022840"/>
    </source>
</evidence>
<dbReference type="InterPro" id="IPR018303">
    <property type="entry name" value="ATPase_P-typ_P_site"/>
</dbReference>
<dbReference type="InterPro" id="IPR023299">
    <property type="entry name" value="ATPase_P-typ_cyto_dom_N"/>
</dbReference>
<dbReference type="SUPFAM" id="SSF55008">
    <property type="entry name" value="HMA, heavy metal-associated domain"/>
    <property type="match status" value="1"/>
</dbReference>
<sequence length="967" mass="106706">MKKNKWILTINLSELSCGKCVNKISGLLAQKFTEKNPIEIARLDKKSLTLICPEFYSKEQLNALANELVSDITAMGFGAIALPFTISGEESSKSPVIENLTQNNHIELNFHLAGLSCQNCIKKITNLFSNVPYIEVREASRTTLKLIYETNNEGNNSLDFLIKNITSSIEKEGFSATYDNAVYSTSQANHVPPRPKLENQFLASELPANSLEKKSLSLMVKIEGMTCASCVSSVEKTLQKNSAIQEFYVNLAQSKVFISGPKIAIDEAIKSLCAMGYKSHIITEDAHPLDESESINKQQKKYLYQSIAGLLSAFLLMGYGIYDSMLLTDHNHFFWLISGIVSLLVIFFTGGHFYKNAWFKLKHLQTNMDTLIVLGVSTAWLYSFVLILYPNLIESSQRYLYFEASLMILGLINLGRYLETKAKNTSSKALSDLMSLIPDKAILVSQSTEQLIDINQILPGMILRLRIGDKVPVDGIIQDGYLVIDESLLTGEPIAVERVSHDKIFAGTIVQSGSALIKVSGVGKETALSQIIQTVEKAQSSKPPIARIADKIASFFVPCVLIIALLTALVWSLFGPEPTLNYVILTTISVLVIACPCALGLAVPMSIITSVGNSAKMGILIRDANVLERTTQIDTIIFDKTGTLTEGYPKVTQVITSFDGKKEVNKDLSELNWLHIAQLLETQTNHPLAQGIIETYSQKYSDYCKTHSAPKFRDYEISEFYTHVGLGIEGQLNGKVWYLGNSQLLESNSIRMPISDDVLSTLHEYQNRGASTVFLANENECVAIFIIEDDVKKNVGDLITKLKQKYTLWLVTGDNSKSAEAIANQVGIDNVIANATPDDKAKTIKKLQDEGLLVAMIGDGINDAPALAKADLSISMGKGSDIAKQTSDYILLNNELNKLPDLFKLAKKVQINIRQNLFFAFIYNIMLIPIAAGILYPVNGMLLNPMLSAMAMMLSSLTVVLNANRIR</sequence>
<dbReference type="Proteomes" id="UP001589758">
    <property type="component" value="Unassembled WGS sequence"/>
</dbReference>
<dbReference type="SUPFAM" id="SSF81653">
    <property type="entry name" value="Calcium ATPase, transduction domain A"/>
    <property type="match status" value="1"/>
</dbReference>
<dbReference type="Gene3D" id="3.40.1110.10">
    <property type="entry name" value="Calcium-transporting ATPase, cytoplasmic domain N"/>
    <property type="match status" value="1"/>
</dbReference>
<keyword evidence="9 10" id="KW-0472">Membrane</keyword>
<feature type="domain" description="HMA" evidence="11">
    <location>
        <begin position="216"/>
        <end position="280"/>
    </location>
</feature>
<dbReference type="SUPFAM" id="SSF81665">
    <property type="entry name" value="Calcium ATPase, transmembrane domain M"/>
    <property type="match status" value="1"/>
</dbReference>
<name>A0ABV6C9B4_9GAMM</name>
<feature type="transmembrane region" description="Helical" evidence="10">
    <location>
        <begin position="942"/>
        <end position="963"/>
    </location>
</feature>